<dbReference type="PANTHER" id="PTHR14580:SF0">
    <property type="entry name" value="MULTIPLE MYELOMA TUMOR-ASSOCIATED PROTEIN 2"/>
    <property type="match status" value="1"/>
</dbReference>
<feature type="region of interest" description="Disordered" evidence="1">
    <location>
        <begin position="38"/>
        <end position="64"/>
    </location>
</feature>
<dbReference type="RefSeq" id="XP_069211338.1">
    <property type="nucleotide sequence ID" value="XM_069350952.1"/>
</dbReference>
<dbReference type="Proteomes" id="UP001565368">
    <property type="component" value="Unassembled WGS sequence"/>
</dbReference>
<feature type="compositionally biased region" description="Gly residues" evidence="1">
    <location>
        <begin position="1"/>
        <end position="15"/>
    </location>
</feature>
<feature type="compositionally biased region" description="Basic and acidic residues" evidence="1">
    <location>
        <begin position="45"/>
        <end position="64"/>
    </location>
</feature>
<dbReference type="InterPro" id="IPR019315">
    <property type="entry name" value="MMTA2_N"/>
</dbReference>
<comment type="caution">
    <text evidence="3">The sequence shown here is derived from an EMBL/GenBank/DDBJ whole genome shotgun (WGS) entry which is preliminary data.</text>
</comment>
<evidence type="ECO:0000256" key="1">
    <source>
        <dbReference type="SAM" id="MobiDB-lite"/>
    </source>
</evidence>
<feature type="region of interest" description="Disordered" evidence="1">
    <location>
        <begin position="83"/>
        <end position="148"/>
    </location>
</feature>
<gene>
    <name evidence="3" type="ORF">Q8F55_002350</name>
</gene>
<dbReference type="PANTHER" id="PTHR14580">
    <property type="entry name" value="MULTIPLE MYELOMA TUMOR-ASSOCIATED PROTEIN 2 FAMILY MEMBER"/>
    <property type="match status" value="1"/>
</dbReference>
<accession>A0ABR3Q9J7</accession>
<keyword evidence="4" id="KW-1185">Reference proteome</keyword>
<reference evidence="3 4" key="1">
    <citation type="submission" date="2023-08" db="EMBL/GenBank/DDBJ databases">
        <title>Annotated Genome Sequence of Vanrija albida AlHP1.</title>
        <authorList>
            <person name="Herzog R."/>
        </authorList>
    </citation>
    <scope>NUCLEOTIDE SEQUENCE [LARGE SCALE GENOMIC DNA]</scope>
    <source>
        <strain evidence="3 4">AlHP1</strain>
    </source>
</reference>
<dbReference type="Pfam" id="PF10159">
    <property type="entry name" value="MMtag"/>
    <property type="match status" value="1"/>
</dbReference>
<dbReference type="EMBL" id="JBBXJM010000002">
    <property type="protein sequence ID" value="KAL1411394.1"/>
    <property type="molecule type" value="Genomic_DNA"/>
</dbReference>
<evidence type="ECO:0000313" key="4">
    <source>
        <dbReference type="Proteomes" id="UP001565368"/>
    </source>
</evidence>
<feature type="region of interest" description="Disordered" evidence="1">
    <location>
        <begin position="1"/>
        <end position="24"/>
    </location>
</feature>
<sequence>MYDGPVRGGNRGGQGLFRWSDVKDDKHRENYLGHTVNAPVGRWQNNKDVHWYTRDKNDDAEAEAERRREEIKKLKEQEEDALAVALGFAPADRSGDGEGTGSNNIPVKRDDRAEKEERRKEKELRKEQRAQKQAICTNAELSSIEESR</sequence>
<protein>
    <recommendedName>
        <fullName evidence="2">Multiple myeloma tumor-associated protein 2-like N-terminal domain-containing protein</fullName>
    </recommendedName>
</protein>
<evidence type="ECO:0000313" key="3">
    <source>
        <dbReference type="EMBL" id="KAL1411394.1"/>
    </source>
</evidence>
<organism evidence="3 4">
    <name type="scientific">Vanrija albida</name>
    <dbReference type="NCBI Taxonomy" id="181172"/>
    <lineage>
        <taxon>Eukaryota</taxon>
        <taxon>Fungi</taxon>
        <taxon>Dikarya</taxon>
        <taxon>Basidiomycota</taxon>
        <taxon>Agaricomycotina</taxon>
        <taxon>Tremellomycetes</taxon>
        <taxon>Trichosporonales</taxon>
        <taxon>Trichosporonaceae</taxon>
        <taxon>Vanrija</taxon>
    </lineage>
</organism>
<feature type="domain" description="Multiple myeloma tumor-associated protein 2-like N-terminal" evidence="2">
    <location>
        <begin position="9"/>
        <end position="87"/>
    </location>
</feature>
<proteinExistence type="predicted"/>
<dbReference type="GeneID" id="95983393"/>
<evidence type="ECO:0000259" key="2">
    <source>
        <dbReference type="Pfam" id="PF10159"/>
    </source>
</evidence>
<feature type="compositionally biased region" description="Basic and acidic residues" evidence="1">
    <location>
        <begin position="107"/>
        <end position="130"/>
    </location>
</feature>
<name>A0ABR3Q9J7_9TREE</name>
<dbReference type="InterPro" id="IPR039207">
    <property type="entry name" value="MMTAG2-like"/>
</dbReference>